<name>A0AAJ0HGD1_9PEZI</name>
<proteinExistence type="predicted"/>
<dbReference type="PROSITE" id="PS50011">
    <property type="entry name" value="PROTEIN_KINASE_DOM"/>
    <property type="match status" value="1"/>
</dbReference>
<dbReference type="InterPro" id="IPR011009">
    <property type="entry name" value="Kinase-like_dom_sf"/>
</dbReference>
<sequence>MDQSNPMRKNNPMSGFIPLGPSFRGFEDDSELSDVNGYVFFDWDSFRSFDVKRPYVTGTDWEAWQRQYEADPEFVDRWEESTAGILRPIVDDLPPAVTAIDFSQSGKLLRTVSDPACYSSHCTYYPSTHEYQLPAPLPTLLRSDLAVVQRFGCADKVVYANGKQEKVAAFKYNPVANVCGGCVWPEIQIQTRLAPHPHILAIESLVLEEISGQGVVGFTMPFIPTGTLEDNVPRLFKLRWLRELMHLVDELHFEYGIAHQDIEGRNLFISDTTDSILLFDFGWAAQIGTTHDARYVYRGEVPKRNDVKGTMFFLYRFITRDPQYRIYYLDEADEGDIMDRAKWVKHADVELDHDVETFYNELMAWVRKRRDGLNIITHYTEAPRHFEIPDPPINNVAGYQGRGHSKHRIQAGLPVVMWERPPASKVDKSRKLLATGRYADEQPPVCFIPVPDPKMGFPQKDETNTVLRGEDGQQQKHAHPMTTDAVPASVSQTAERAVARNLQHLEVGNAMQEIQQGGDASQAESTAASKKKTRVTRRTTVLLGGDVGTEDGTKADV</sequence>
<dbReference type="Proteomes" id="UP001275084">
    <property type="component" value="Unassembled WGS sequence"/>
</dbReference>
<dbReference type="SUPFAM" id="SSF56112">
    <property type="entry name" value="Protein kinase-like (PK-like)"/>
    <property type="match status" value="1"/>
</dbReference>
<dbReference type="SMART" id="SM00220">
    <property type="entry name" value="S_TKc"/>
    <property type="match status" value="1"/>
</dbReference>
<dbReference type="Gene3D" id="1.10.510.10">
    <property type="entry name" value="Transferase(Phosphotransferase) domain 1"/>
    <property type="match status" value="1"/>
</dbReference>
<feature type="region of interest" description="Disordered" evidence="1">
    <location>
        <begin position="469"/>
        <end position="488"/>
    </location>
</feature>
<keyword evidence="4" id="KW-1185">Reference proteome</keyword>
<reference evidence="3" key="2">
    <citation type="submission" date="2023-06" db="EMBL/GenBank/DDBJ databases">
        <authorList>
            <consortium name="Lawrence Berkeley National Laboratory"/>
            <person name="Haridas S."/>
            <person name="Hensen N."/>
            <person name="Bonometti L."/>
            <person name="Westerberg I."/>
            <person name="Brannstrom I.O."/>
            <person name="Guillou S."/>
            <person name="Cros-Aarteil S."/>
            <person name="Calhoun S."/>
            <person name="Kuo A."/>
            <person name="Mondo S."/>
            <person name="Pangilinan J."/>
            <person name="Riley R."/>
            <person name="Labutti K."/>
            <person name="Andreopoulos B."/>
            <person name="Lipzen A."/>
            <person name="Chen C."/>
            <person name="Yanf M."/>
            <person name="Daum C."/>
            <person name="Ng V."/>
            <person name="Clum A."/>
            <person name="Steindorff A."/>
            <person name="Ohm R."/>
            <person name="Martin F."/>
            <person name="Silar P."/>
            <person name="Natvig D."/>
            <person name="Lalanne C."/>
            <person name="Gautier V."/>
            <person name="Ament-Velasquez S.L."/>
            <person name="Kruys A."/>
            <person name="Hutchinson M.I."/>
            <person name="Powell A.J."/>
            <person name="Barry K."/>
            <person name="Miller A.N."/>
            <person name="Grigoriev I.V."/>
            <person name="Debuchy R."/>
            <person name="Gladieux P."/>
            <person name="Thoren M.H."/>
            <person name="Johannesson H."/>
        </authorList>
    </citation>
    <scope>NUCLEOTIDE SEQUENCE</scope>
    <source>
        <strain evidence="3">CBS 955.72</strain>
    </source>
</reference>
<dbReference type="AlphaFoldDB" id="A0AAJ0HGD1"/>
<evidence type="ECO:0000313" key="3">
    <source>
        <dbReference type="EMBL" id="KAK3350344.1"/>
    </source>
</evidence>
<dbReference type="GO" id="GO:0005524">
    <property type="term" value="F:ATP binding"/>
    <property type="evidence" value="ECO:0007669"/>
    <property type="project" value="InterPro"/>
</dbReference>
<comment type="caution">
    <text evidence="3">The sequence shown here is derived from an EMBL/GenBank/DDBJ whole genome shotgun (WGS) entry which is preliminary data.</text>
</comment>
<organism evidence="3 4">
    <name type="scientific">Lasiosphaeria hispida</name>
    <dbReference type="NCBI Taxonomy" id="260671"/>
    <lineage>
        <taxon>Eukaryota</taxon>
        <taxon>Fungi</taxon>
        <taxon>Dikarya</taxon>
        <taxon>Ascomycota</taxon>
        <taxon>Pezizomycotina</taxon>
        <taxon>Sordariomycetes</taxon>
        <taxon>Sordariomycetidae</taxon>
        <taxon>Sordariales</taxon>
        <taxon>Lasiosphaeriaceae</taxon>
        <taxon>Lasiosphaeria</taxon>
    </lineage>
</organism>
<evidence type="ECO:0000259" key="2">
    <source>
        <dbReference type="PROSITE" id="PS50011"/>
    </source>
</evidence>
<feature type="domain" description="Protein kinase" evidence="2">
    <location>
        <begin position="145"/>
        <end position="433"/>
    </location>
</feature>
<dbReference type="InterPro" id="IPR000719">
    <property type="entry name" value="Prot_kinase_dom"/>
</dbReference>
<accession>A0AAJ0HGD1</accession>
<evidence type="ECO:0000313" key="4">
    <source>
        <dbReference type="Proteomes" id="UP001275084"/>
    </source>
</evidence>
<dbReference type="EMBL" id="JAUIQD010000005">
    <property type="protein sequence ID" value="KAK3350344.1"/>
    <property type="molecule type" value="Genomic_DNA"/>
</dbReference>
<dbReference type="GO" id="GO:0004672">
    <property type="term" value="F:protein kinase activity"/>
    <property type="evidence" value="ECO:0007669"/>
    <property type="project" value="InterPro"/>
</dbReference>
<feature type="region of interest" description="Disordered" evidence="1">
    <location>
        <begin position="514"/>
        <end position="537"/>
    </location>
</feature>
<protein>
    <recommendedName>
        <fullName evidence="2">Protein kinase domain-containing protein</fullName>
    </recommendedName>
</protein>
<evidence type="ECO:0000256" key="1">
    <source>
        <dbReference type="SAM" id="MobiDB-lite"/>
    </source>
</evidence>
<gene>
    <name evidence="3" type="ORF">B0T25DRAFT_550328</name>
</gene>
<reference evidence="3" key="1">
    <citation type="journal article" date="2023" name="Mol. Phylogenet. Evol.">
        <title>Genome-scale phylogeny and comparative genomics of the fungal order Sordariales.</title>
        <authorList>
            <person name="Hensen N."/>
            <person name="Bonometti L."/>
            <person name="Westerberg I."/>
            <person name="Brannstrom I.O."/>
            <person name="Guillou S."/>
            <person name="Cros-Aarteil S."/>
            <person name="Calhoun S."/>
            <person name="Haridas S."/>
            <person name="Kuo A."/>
            <person name="Mondo S."/>
            <person name="Pangilinan J."/>
            <person name="Riley R."/>
            <person name="LaButti K."/>
            <person name="Andreopoulos B."/>
            <person name="Lipzen A."/>
            <person name="Chen C."/>
            <person name="Yan M."/>
            <person name="Daum C."/>
            <person name="Ng V."/>
            <person name="Clum A."/>
            <person name="Steindorff A."/>
            <person name="Ohm R.A."/>
            <person name="Martin F."/>
            <person name="Silar P."/>
            <person name="Natvig D.O."/>
            <person name="Lalanne C."/>
            <person name="Gautier V."/>
            <person name="Ament-Velasquez S.L."/>
            <person name="Kruys A."/>
            <person name="Hutchinson M.I."/>
            <person name="Powell A.J."/>
            <person name="Barry K."/>
            <person name="Miller A.N."/>
            <person name="Grigoriev I.V."/>
            <person name="Debuchy R."/>
            <person name="Gladieux P."/>
            <person name="Hiltunen Thoren M."/>
            <person name="Johannesson H."/>
        </authorList>
    </citation>
    <scope>NUCLEOTIDE SEQUENCE</scope>
    <source>
        <strain evidence="3">CBS 955.72</strain>
    </source>
</reference>
<feature type="compositionally biased region" description="Polar residues" evidence="1">
    <location>
        <begin position="514"/>
        <end position="524"/>
    </location>
</feature>